<evidence type="ECO:0000313" key="3">
    <source>
        <dbReference type="Proteomes" id="UP001611450"/>
    </source>
</evidence>
<feature type="compositionally biased region" description="Low complexity" evidence="1">
    <location>
        <begin position="15"/>
        <end position="31"/>
    </location>
</feature>
<dbReference type="EMBL" id="JBIRXV010000003">
    <property type="protein sequence ID" value="MFI2321985.1"/>
    <property type="molecule type" value="Genomic_DNA"/>
</dbReference>
<reference evidence="2 3" key="1">
    <citation type="submission" date="2024-10" db="EMBL/GenBank/DDBJ databases">
        <title>The Natural Products Discovery Center: Release of the First 8490 Sequenced Strains for Exploring Actinobacteria Biosynthetic Diversity.</title>
        <authorList>
            <person name="Kalkreuter E."/>
            <person name="Kautsar S.A."/>
            <person name="Yang D."/>
            <person name="Bader C.D."/>
            <person name="Teijaro C.N."/>
            <person name="Fluegel L."/>
            <person name="Davis C.M."/>
            <person name="Simpson J.R."/>
            <person name="Lauterbach L."/>
            <person name="Steele A.D."/>
            <person name="Gui C."/>
            <person name="Meng S."/>
            <person name="Li G."/>
            <person name="Viehrig K."/>
            <person name="Ye F."/>
            <person name="Su P."/>
            <person name="Kiefer A.F."/>
            <person name="Nichols A."/>
            <person name="Cepeda A.J."/>
            <person name="Yan W."/>
            <person name="Fan B."/>
            <person name="Jiang Y."/>
            <person name="Adhikari A."/>
            <person name="Zheng C.-J."/>
            <person name="Schuster L."/>
            <person name="Cowan T.M."/>
            <person name="Smanski M.J."/>
            <person name="Chevrette M.G."/>
            <person name="De Carvalho L.P.S."/>
            <person name="Shen B."/>
        </authorList>
    </citation>
    <scope>NUCLEOTIDE SEQUENCE [LARGE SCALE GENOMIC DNA]</scope>
    <source>
        <strain evidence="2 3">NPDC019626</strain>
    </source>
</reference>
<dbReference type="Proteomes" id="UP001611450">
    <property type="component" value="Unassembled WGS sequence"/>
</dbReference>
<evidence type="ECO:0000313" key="2">
    <source>
        <dbReference type="EMBL" id="MFI2321985.1"/>
    </source>
</evidence>
<organism evidence="2 3">
    <name type="scientific">Nocardia beijingensis</name>
    <dbReference type="NCBI Taxonomy" id="95162"/>
    <lineage>
        <taxon>Bacteria</taxon>
        <taxon>Bacillati</taxon>
        <taxon>Actinomycetota</taxon>
        <taxon>Actinomycetes</taxon>
        <taxon>Mycobacteriales</taxon>
        <taxon>Nocardiaceae</taxon>
        <taxon>Nocardia</taxon>
    </lineage>
</organism>
<name>A0ABW7WGI6_9NOCA</name>
<keyword evidence="3" id="KW-1185">Reference proteome</keyword>
<dbReference type="RefSeq" id="WP_396947423.1">
    <property type="nucleotide sequence ID" value="NZ_JBIRXV010000003.1"/>
</dbReference>
<accession>A0ABW7WGI6</accession>
<evidence type="ECO:0000256" key="1">
    <source>
        <dbReference type="SAM" id="MobiDB-lite"/>
    </source>
</evidence>
<gene>
    <name evidence="2" type="ORF">ACH47G_15970</name>
</gene>
<proteinExistence type="predicted"/>
<comment type="caution">
    <text evidence="2">The sequence shown here is derived from an EMBL/GenBank/DDBJ whole genome shotgun (WGS) entry which is preliminary data.</text>
</comment>
<feature type="region of interest" description="Disordered" evidence="1">
    <location>
        <begin position="1"/>
        <end position="31"/>
    </location>
</feature>
<protein>
    <submittedName>
        <fullName evidence="2">Uncharacterized protein</fullName>
    </submittedName>
</protein>
<sequence>MVYYAFNRKPDADADPAAAPDVPADPAVSEADPARWWRTRMRAPRAADTFGNGRVHAVAPVRAARDRRDVRSAPPVPAALWQQALFLAPDVAGAGTHPALRQQIDTEGTA</sequence>